<dbReference type="OrthoDB" id="285029at2"/>
<keyword evidence="2" id="KW-0560">Oxidoreductase</keyword>
<dbReference type="NCBIfam" id="TIGR02272">
    <property type="entry name" value="gentisate_1_2"/>
    <property type="match status" value="1"/>
</dbReference>
<evidence type="ECO:0000313" key="5">
    <source>
        <dbReference type="EMBL" id="ACT60315.1"/>
    </source>
</evidence>
<dbReference type="CDD" id="cd02216">
    <property type="entry name" value="cupin_GDO-like_N"/>
    <property type="match status" value="1"/>
</dbReference>
<evidence type="ECO:0000259" key="4">
    <source>
        <dbReference type="Pfam" id="PF07883"/>
    </source>
</evidence>
<dbReference type="Proteomes" id="UP000002745">
    <property type="component" value="Chromosome"/>
</dbReference>
<dbReference type="CDD" id="cd06992">
    <property type="entry name" value="cupin_GDO-like_C"/>
    <property type="match status" value="1"/>
</dbReference>
<dbReference type="AlphaFoldDB" id="C6XPQ0"/>
<accession>C6XPQ0</accession>
<dbReference type="EC" id="1.13.11.4" evidence="3"/>
<feature type="domain" description="Cupin type-2" evidence="4">
    <location>
        <begin position="97"/>
        <end position="164"/>
    </location>
</feature>
<dbReference type="SUPFAM" id="SSF51182">
    <property type="entry name" value="RmlC-like cupins"/>
    <property type="match status" value="1"/>
</dbReference>
<keyword evidence="6" id="KW-1185">Reference proteome</keyword>
<dbReference type="STRING" id="582402.Hbal_2640"/>
<gene>
    <name evidence="5" type="ordered locus">Hbal_2640</name>
</gene>
<dbReference type="Pfam" id="PF07883">
    <property type="entry name" value="Cupin_2"/>
    <property type="match status" value="1"/>
</dbReference>
<name>C6XPQ0_HIRBI</name>
<dbReference type="InterPro" id="IPR011960">
    <property type="entry name" value="Gentisate_dOase"/>
</dbReference>
<protein>
    <recommendedName>
        <fullName evidence="3">Gentisate 1,2-dioxygenase</fullName>
        <ecNumber evidence="3">1.13.11.4</ecNumber>
    </recommendedName>
</protein>
<organism evidence="5 6">
    <name type="scientific">Hirschia baltica (strain ATCC 49814 / DSM 5838 / IFAM 1418)</name>
    <dbReference type="NCBI Taxonomy" id="582402"/>
    <lineage>
        <taxon>Bacteria</taxon>
        <taxon>Pseudomonadati</taxon>
        <taxon>Pseudomonadota</taxon>
        <taxon>Alphaproteobacteria</taxon>
        <taxon>Hyphomonadales</taxon>
        <taxon>Hyphomonadaceae</taxon>
        <taxon>Hirschia</taxon>
    </lineage>
</organism>
<keyword evidence="1 5" id="KW-0223">Dioxygenase</keyword>
<dbReference type="Gene3D" id="2.60.120.10">
    <property type="entry name" value="Jelly Rolls"/>
    <property type="match status" value="1"/>
</dbReference>
<dbReference type="PANTHER" id="PTHR41517:SF1">
    <property type="entry name" value="CUPIN"/>
    <property type="match status" value="1"/>
</dbReference>
<dbReference type="InterPro" id="IPR011051">
    <property type="entry name" value="RmlC_Cupin_sf"/>
</dbReference>
<evidence type="ECO:0000256" key="1">
    <source>
        <dbReference type="ARBA" id="ARBA00022964"/>
    </source>
</evidence>
<evidence type="ECO:0000313" key="6">
    <source>
        <dbReference type="Proteomes" id="UP000002745"/>
    </source>
</evidence>
<dbReference type="PANTHER" id="PTHR41517">
    <property type="entry name" value="1,2-DIOXYGENASE PROTEIN-RELATED"/>
    <property type="match status" value="1"/>
</dbReference>
<dbReference type="EMBL" id="CP001678">
    <property type="protein sequence ID" value="ACT60315.1"/>
    <property type="molecule type" value="Genomic_DNA"/>
</dbReference>
<dbReference type="InterPro" id="IPR047183">
    <property type="entry name" value="GDO-like"/>
</dbReference>
<reference evidence="6" key="1">
    <citation type="journal article" date="2011" name="J. Bacteriol.">
        <title>Genome sequences of eight morphologically diverse alphaproteobacteria.</title>
        <authorList>
            <consortium name="US DOE Joint Genome Institute"/>
            <person name="Brown P.J."/>
            <person name="Kysela D.T."/>
            <person name="Buechlein A."/>
            <person name="Hemmerich C."/>
            <person name="Brun Y.V."/>
        </authorList>
    </citation>
    <scope>NUCLEOTIDE SEQUENCE [LARGE SCALE GENOMIC DNA]</scope>
    <source>
        <strain evidence="6">ATCC 49814 / DSM 5838 / IFAM 1418</strain>
    </source>
</reference>
<dbReference type="InterPro" id="IPR014710">
    <property type="entry name" value="RmlC-like_jellyroll"/>
</dbReference>
<dbReference type="eggNOG" id="COG3435">
    <property type="taxonomic scope" value="Bacteria"/>
</dbReference>
<proteinExistence type="predicted"/>
<dbReference type="GO" id="GO:0047922">
    <property type="term" value="F:gentisate 1,2-dioxygenase activity"/>
    <property type="evidence" value="ECO:0007669"/>
    <property type="project" value="UniProtKB-UniRule"/>
</dbReference>
<dbReference type="RefSeq" id="WP_015828465.1">
    <property type="nucleotide sequence ID" value="NC_012982.1"/>
</dbReference>
<dbReference type="HOGENOM" id="CLU_060572_0_0_5"/>
<dbReference type="InterPro" id="IPR013096">
    <property type="entry name" value="Cupin_2"/>
</dbReference>
<evidence type="ECO:0000256" key="3">
    <source>
        <dbReference type="NCBIfam" id="TIGR02272"/>
    </source>
</evidence>
<dbReference type="KEGG" id="hba:Hbal_2640"/>
<sequence>MSLSKLTAENQSRMQQLYQRMGQEHLLPLWELLAGLVTPEPQSPARVYKWSFDSMRHYLLEAGGLITAEQAERRVLILENPDMPGSSAIVPSLYAGLQLVLPGEIAPSHRHSQSALRFVLEGEGAFTALNGEKAVMSQFDLVLTPSWQWHDHGNETEQHMIWLDGLDIPAVRSFDAAFAERLDEKAHKETQPPGDTLKRYGKNMRPFSGSAADTRPVHQPLFHYPYQDWMQSLRGVAEGSEIDPHLGHALEFINPATGGSVMPIISAHVRLLPAGFETKTRQSSDGSVATVVSGHGEARIGDKILKIGPRDIFTIPSWKELQLRADSELVLFIYSDKGAQEKLGLYREKCS</sequence>
<evidence type="ECO:0000256" key="2">
    <source>
        <dbReference type="ARBA" id="ARBA00023002"/>
    </source>
</evidence>